<keyword evidence="1" id="KW-0479">Metal-binding</keyword>
<feature type="region of interest" description="Disordered" evidence="4">
    <location>
        <begin position="285"/>
        <end position="338"/>
    </location>
</feature>
<dbReference type="PROSITE" id="PS00028">
    <property type="entry name" value="ZINC_FINGER_C2H2_1"/>
    <property type="match status" value="2"/>
</dbReference>
<keyword evidence="6" id="KW-1185">Reference proteome</keyword>
<dbReference type="PROSITE" id="PS50157">
    <property type="entry name" value="ZINC_FINGER_C2H2_2"/>
    <property type="match status" value="2"/>
</dbReference>
<organism evidence="5 6">
    <name type="scientific">Dichomitus squalens</name>
    <dbReference type="NCBI Taxonomy" id="114155"/>
    <lineage>
        <taxon>Eukaryota</taxon>
        <taxon>Fungi</taxon>
        <taxon>Dikarya</taxon>
        <taxon>Basidiomycota</taxon>
        <taxon>Agaricomycotina</taxon>
        <taxon>Agaricomycetes</taxon>
        <taxon>Polyporales</taxon>
        <taxon>Polyporaceae</taxon>
        <taxon>Dichomitus</taxon>
    </lineage>
</organism>
<dbReference type="EMBL" id="ML145105">
    <property type="protein sequence ID" value="TBU60400.1"/>
    <property type="molecule type" value="Genomic_DNA"/>
</dbReference>
<feature type="compositionally biased region" description="Low complexity" evidence="4">
    <location>
        <begin position="316"/>
        <end position="326"/>
    </location>
</feature>
<dbReference type="GO" id="GO:0000981">
    <property type="term" value="F:DNA-binding transcription factor activity, RNA polymerase II-specific"/>
    <property type="evidence" value="ECO:0007669"/>
    <property type="project" value="TreeGrafter"/>
</dbReference>
<evidence type="ECO:0000256" key="4">
    <source>
        <dbReference type="SAM" id="MobiDB-lite"/>
    </source>
</evidence>
<feature type="region of interest" description="Disordered" evidence="4">
    <location>
        <begin position="387"/>
        <end position="431"/>
    </location>
</feature>
<dbReference type="Proteomes" id="UP000292082">
    <property type="component" value="Unassembled WGS sequence"/>
</dbReference>
<dbReference type="InterPro" id="IPR036236">
    <property type="entry name" value="Znf_C2H2_sf"/>
</dbReference>
<feature type="region of interest" description="Disordered" evidence="4">
    <location>
        <begin position="1"/>
        <end position="22"/>
    </location>
</feature>
<dbReference type="PANTHER" id="PTHR23235:SF120">
    <property type="entry name" value="KRUPPEL-LIKE FACTOR 15"/>
    <property type="match status" value="1"/>
</dbReference>
<dbReference type="GO" id="GO:0008270">
    <property type="term" value="F:zinc ion binding"/>
    <property type="evidence" value="ECO:0007669"/>
    <property type="project" value="UniProtKB-KW"/>
</dbReference>
<sequence length="431" mass="46863">MVSTHERGGSFPQIPWPSHLQHNRHPTLRDRPLCNMTYNSSDNYAPEVSTATFSDWVGMPGSPYASDQALPSLEDASGSIARFDSDIDELSLDWVNLGNVTCQPDPSIDWDSLLMLNDALPFPPTVLSDMFSSEDRIDEPSSPSSDWTLVQSPGSSMVPDSKLPPAEDTQVDHLSASSPSPFDGLGFDFGCELFGDFLPQQMFSAPPEAGCNAVSLEGDFGWPVYPLMQHSVGAAGAGVTGLATGMGLNVDSAAFSFMAPSLPPCSPPASSPVDEKDEMIIVDEKAAEVNEEKDAPVVKKAARATRMKRRTDSDDGYSSGDSNNSDESAPKRRRPKQDTTKRFICSFEGCHLAFARTHNLKQHFDSVHLGKRSHCCPEAGCERSFSRKHDLARHHQSEHTDLGSPRNAGNARKGKANKKGKTIVKKDSHDQ</sequence>
<feature type="compositionally biased region" description="Basic residues" evidence="4">
    <location>
        <begin position="300"/>
        <end position="309"/>
    </location>
</feature>
<name>A0A4Q9Q0E1_9APHY</name>
<feature type="compositionally biased region" description="Basic and acidic residues" evidence="4">
    <location>
        <begin position="387"/>
        <end position="401"/>
    </location>
</feature>
<evidence type="ECO:0000256" key="3">
    <source>
        <dbReference type="ARBA" id="ARBA00022833"/>
    </source>
</evidence>
<dbReference type="InterPro" id="IPR013087">
    <property type="entry name" value="Znf_C2H2_type"/>
</dbReference>
<evidence type="ECO:0000313" key="5">
    <source>
        <dbReference type="EMBL" id="TBU60400.1"/>
    </source>
</evidence>
<dbReference type="PANTHER" id="PTHR23235">
    <property type="entry name" value="KRUEPPEL-LIKE TRANSCRIPTION FACTOR"/>
    <property type="match status" value="1"/>
</dbReference>
<keyword evidence="2" id="KW-0863">Zinc-finger</keyword>
<feature type="compositionally biased region" description="Basic residues" evidence="4">
    <location>
        <begin position="412"/>
        <end position="423"/>
    </location>
</feature>
<feature type="compositionally biased region" description="Polar residues" evidence="4">
    <location>
        <begin position="141"/>
        <end position="155"/>
    </location>
</feature>
<feature type="region of interest" description="Disordered" evidence="4">
    <location>
        <begin position="133"/>
        <end position="177"/>
    </location>
</feature>
<keyword evidence="3" id="KW-0862">Zinc</keyword>
<feature type="compositionally biased region" description="Basic and acidic residues" evidence="4">
    <location>
        <begin position="285"/>
        <end position="297"/>
    </location>
</feature>
<dbReference type="SMART" id="SM00355">
    <property type="entry name" value="ZnF_C2H2"/>
    <property type="match status" value="2"/>
</dbReference>
<gene>
    <name evidence="5" type="ORF">BD310DRAFT_330701</name>
</gene>
<dbReference type="Gene3D" id="3.30.160.60">
    <property type="entry name" value="Classic Zinc Finger"/>
    <property type="match status" value="2"/>
</dbReference>
<evidence type="ECO:0000256" key="1">
    <source>
        <dbReference type="ARBA" id="ARBA00022723"/>
    </source>
</evidence>
<evidence type="ECO:0000313" key="6">
    <source>
        <dbReference type="Proteomes" id="UP000292082"/>
    </source>
</evidence>
<dbReference type="AlphaFoldDB" id="A0A4Q9Q0E1"/>
<dbReference type="GO" id="GO:0000978">
    <property type="term" value="F:RNA polymerase II cis-regulatory region sequence-specific DNA binding"/>
    <property type="evidence" value="ECO:0007669"/>
    <property type="project" value="TreeGrafter"/>
</dbReference>
<proteinExistence type="predicted"/>
<accession>A0A4Q9Q0E1</accession>
<reference evidence="5 6" key="1">
    <citation type="submission" date="2019-01" db="EMBL/GenBank/DDBJ databases">
        <title>Draft genome sequences of three monokaryotic isolates of the white-rot basidiomycete fungus Dichomitus squalens.</title>
        <authorList>
            <consortium name="DOE Joint Genome Institute"/>
            <person name="Lopez S.C."/>
            <person name="Andreopoulos B."/>
            <person name="Pangilinan J."/>
            <person name="Lipzen A."/>
            <person name="Riley R."/>
            <person name="Ahrendt S."/>
            <person name="Ng V."/>
            <person name="Barry K."/>
            <person name="Daum C."/>
            <person name="Grigoriev I.V."/>
            <person name="Hilden K.S."/>
            <person name="Makela M.R."/>
            <person name="de Vries R.P."/>
        </authorList>
    </citation>
    <scope>NUCLEOTIDE SEQUENCE [LARGE SCALE GENOMIC DNA]</scope>
    <source>
        <strain evidence="5 6">CBS 464.89</strain>
    </source>
</reference>
<evidence type="ECO:0000256" key="2">
    <source>
        <dbReference type="ARBA" id="ARBA00022771"/>
    </source>
</evidence>
<dbReference type="SUPFAM" id="SSF57667">
    <property type="entry name" value="beta-beta-alpha zinc fingers"/>
    <property type="match status" value="1"/>
</dbReference>
<protein>
    <submittedName>
        <fullName evidence="5">Uncharacterized protein</fullName>
    </submittedName>
</protein>